<dbReference type="AlphaFoldDB" id="A0A6G1J6W1"/>
<evidence type="ECO:0000313" key="3">
    <source>
        <dbReference type="EMBL" id="KAF2685951.1"/>
    </source>
</evidence>
<dbReference type="EMBL" id="MU005578">
    <property type="protein sequence ID" value="KAF2685951.1"/>
    <property type="molecule type" value="Genomic_DNA"/>
</dbReference>
<evidence type="ECO:0000313" key="4">
    <source>
        <dbReference type="Proteomes" id="UP000799291"/>
    </source>
</evidence>
<keyword evidence="2" id="KW-0472">Membrane</keyword>
<reference evidence="3" key="1">
    <citation type="journal article" date="2020" name="Stud. Mycol.">
        <title>101 Dothideomycetes genomes: a test case for predicting lifestyles and emergence of pathogens.</title>
        <authorList>
            <person name="Haridas S."/>
            <person name="Albert R."/>
            <person name="Binder M."/>
            <person name="Bloem J."/>
            <person name="Labutti K."/>
            <person name="Salamov A."/>
            <person name="Andreopoulos B."/>
            <person name="Baker S."/>
            <person name="Barry K."/>
            <person name="Bills G."/>
            <person name="Bluhm B."/>
            <person name="Cannon C."/>
            <person name="Castanera R."/>
            <person name="Culley D."/>
            <person name="Daum C."/>
            <person name="Ezra D."/>
            <person name="Gonzalez J."/>
            <person name="Henrissat B."/>
            <person name="Kuo A."/>
            <person name="Liang C."/>
            <person name="Lipzen A."/>
            <person name="Lutzoni F."/>
            <person name="Magnuson J."/>
            <person name="Mondo S."/>
            <person name="Nolan M."/>
            <person name="Ohm R."/>
            <person name="Pangilinan J."/>
            <person name="Park H.-J."/>
            <person name="Ramirez L."/>
            <person name="Alfaro M."/>
            <person name="Sun H."/>
            <person name="Tritt A."/>
            <person name="Yoshinaga Y."/>
            <person name="Zwiers L.-H."/>
            <person name="Turgeon B."/>
            <person name="Goodwin S."/>
            <person name="Spatafora J."/>
            <person name="Crous P."/>
            <person name="Grigoriev I."/>
        </authorList>
    </citation>
    <scope>NUCLEOTIDE SEQUENCE</scope>
    <source>
        <strain evidence="3">CBS 122367</strain>
    </source>
</reference>
<feature type="transmembrane region" description="Helical" evidence="2">
    <location>
        <begin position="69"/>
        <end position="90"/>
    </location>
</feature>
<evidence type="ECO:0000256" key="1">
    <source>
        <dbReference type="SAM" id="MobiDB-lite"/>
    </source>
</evidence>
<name>A0A6G1J6W1_9PLEO</name>
<proteinExistence type="predicted"/>
<sequence>MILTVKYAARDAQISIVSMIEFWVQFAPSRPSSICIKTVTDPVAGFGFTGSTARNIQVLNSFKVFQPNIIMLILQTATAVLIAFLAILAYKEVRNRLARGRSRRKDPESPGNPLTRPVAGDVELNAGIGPSGIASLGENDDSAANEEMQTHKQLYCTLHNLEHYLEILSDCRRVLLSLLLSTLTDAFKQPDSGILSVRKFSRNSLGDSLKAKDVDVTDQWKECLSRRKAGEPRGMLNSRLKIGRRSLVDWLEPNEFSDKQWQKEFLHDLSNCKPWVVKGSSSTSMLVKALSWEGKMFGSFTEKEVEVVKVWIDDLGTSTQFAPAPDPNEYRISLLIIQSFEPPLRAQFCLPASITLLEALPTVPVRASNPFGSAIVRVIRAQAGFDVEGLGVAGMNEVRRADGCVVGIVELGLDMCCHTGMTELTYLREVVALGDAGSAAFAE</sequence>
<gene>
    <name evidence="3" type="ORF">K458DRAFT_387902</name>
</gene>
<dbReference type="Proteomes" id="UP000799291">
    <property type="component" value="Unassembled WGS sequence"/>
</dbReference>
<keyword evidence="2" id="KW-0812">Transmembrane</keyword>
<protein>
    <submittedName>
        <fullName evidence="3">Uncharacterized protein</fullName>
    </submittedName>
</protein>
<organism evidence="3 4">
    <name type="scientific">Lentithecium fluviatile CBS 122367</name>
    <dbReference type="NCBI Taxonomy" id="1168545"/>
    <lineage>
        <taxon>Eukaryota</taxon>
        <taxon>Fungi</taxon>
        <taxon>Dikarya</taxon>
        <taxon>Ascomycota</taxon>
        <taxon>Pezizomycotina</taxon>
        <taxon>Dothideomycetes</taxon>
        <taxon>Pleosporomycetidae</taxon>
        <taxon>Pleosporales</taxon>
        <taxon>Massarineae</taxon>
        <taxon>Lentitheciaceae</taxon>
        <taxon>Lentithecium</taxon>
    </lineage>
</organism>
<keyword evidence="4" id="KW-1185">Reference proteome</keyword>
<evidence type="ECO:0000256" key="2">
    <source>
        <dbReference type="SAM" id="Phobius"/>
    </source>
</evidence>
<feature type="region of interest" description="Disordered" evidence="1">
    <location>
        <begin position="99"/>
        <end position="120"/>
    </location>
</feature>
<dbReference type="OrthoDB" id="10057598at2759"/>
<accession>A0A6G1J6W1</accession>
<keyword evidence="2" id="KW-1133">Transmembrane helix</keyword>